<dbReference type="OrthoDB" id="5116at10239"/>
<evidence type="ECO:0000313" key="2">
    <source>
        <dbReference type="Proteomes" id="UP000224829"/>
    </source>
</evidence>
<dbReference type="Pfam" id="PF23806">
    <property type="entry name" value="Phage_TTP_14"/>
    <property type="match status" value="1"/>
</dbReference>
<sequence length="288" mass="31364">MDRYSSPFIGQNGYGRGQSPGTINLAQAGTHTLAPDLANIASNTPLVARNLVPFLIEAPRFFEFLPNRDLAVRCLKAFIEKHTRTINGLNQQISVDTADNQYGGSGEAIKVATNVTRAVSSPTFGGWELQGRAVTRFIKWWIQYGIGDENTKIPLVVSDGQVAAADYDASFYGATILFVEPDATFSEPISAWLGTNMFPLATPPWEGRKDAGQLGQNLEFDIEFSMVSDVSVGTLIFAREMMRSLNLRGMNPNDRRLWFTGVSADVGAAQNGLQQQLIEGAAARQNVG</sequence>
<gene>
    <name evidence="1" type="ORF">NOXIFER_22</name>
</gene>
<dbReference type="InterPro" id="IPR057119">
    <property type="entry name" value="Phage_TTP_14"/>
</dbReference>
<proteinExistence type="predicted"/>
<keyword evidence="2" id="KW-1185">Reference proteome</keyword>
<accession>A0A1Y0SZI7</accession>
<name>A0A1Y0SZI7_9CAUD</name>
<protein>
    <submittedName>
        <fullName evidence="1">Virion structural protein</fullName>
    </submittedName>
</protein>
<reference evidence="1 2" key="1">
    <citation type="submission" date="2017-05" db="EMBL/GenBank/DDBJ databases">
        <authorList>
            <person name="Song R."/>
            <person name="Chenine A.L."/>
            <person name="Ruprecht R.M."/>
        </authorList>
    </citation>
    <scope>NUCLEOTIDE SEQUENCE [LARGE SCALE GENOMIC DNA]</scope>
</reference>
<evidence type="ECO:0000313" key="1">
    <source>
        <dbReference type="EMBL" id="ARV77193.1"/>
    </source>
</evidence>
<dbReference type="EMBL" id="MF063068">
    <property type="protein sequence ID" value="ARV77193.1"/>
    <property type="molecule type" value="Genomic_DNA"/>
</dbReference>
<organism evidence="1 2">
    <name type="scientific">Pseudomonas phage Noxifer</name>
    <dbReference type="NCBI Taxonomy" id="2006684"/>
    <lineage>
        <taxon>Viruses</taxon>
        <taxon>Duplodnaviria</taxon>
        <taxon>Heunggongvirae</taxon>
        <taxon>Uroviricota</taxon>
        <taxon>Caudoviricetes</taxon>
        <taxon>Chimalliviridae</taxon>
        <taxon>Noxifervirus</taxon>
        <taxon>Noxifervirus noxifer</taxon>
    </lineage>
</organism>
<dbReference type="Proteomes" id="UP000224829">
    <property type="component" value="Segment"/>
</dbReference>